<keyword evidence="2" id="KW-0808">Transferase</keyword>
<dbReference type="AlphaFoldDB" id="A0A382V9X8"/>
<evidence type="ECO:0000256" key="3">
    <source>
        <dbReference type="ARBA" id="ARBA00022723"/>
    </source>
</evidence>
<proteinExistence type="predicted"/>
<dbReference type="Pfam" id="PF05853">
    <property type="entry name" value="BKACE"/>
    <property type="match status" value="1"/>
</dbReference>
<dbReference type="PANTHER" id="PTHR37418:SF2">
    <property type="entry name" value="3-KETO-5-AMINOHEXANOATE CLEAVAGE ENZYME"/>
    <property type="match status" value="1"/>
</dbReference>
<keyword evidence="3" id="KW-0479">Metal-binding</keyword>
<evidence type="ECO:0000256" key="2">
    <source>
        <dbReference type="ARBA" id="ARBA00022679"/>
    </source>
</evidence>
<comment type="cofactor">
    <cofactor evidence="1">
        <name>Zn(2+)</name>
        <dbReference type="ChEBI" id="CHEBI:29105"/>
    </cofactor>
</comment>
<dbReference type="PANTHER" id="PTHR37418">
    <property type="entry name" value="3-KETO-5-AMINOHEXANOATE CLEAVAGE ENZYME-RELATED"/>
    <property type="match status" value="1"/>
</dbReference>
<dbReference type="InterPro" id="IPR008567">
    <property type="entry name" value="BKACE"/>
</dbReference>
<evidence type="ECO:0000313" key="5">
    <source>
        <dbReference type="EMBL" id="SVD43312.1"/>
    </source>
</evidence>
<dbReference type="EMBL" id="UINC01150329">
    <property type="protein sequence ID" value="SVD43312.1"/>
    <property type="molecule type" value="Genomic_DNA"/>
</dbReference>
<reference evidence="5" key="1">
    <citation type="submission" date="2018-05" db="EMBL/GenBank/DDBJ databases">
        <authorList>
            <person name="Lanie J.A."/>
            <person name="Ng W.-L."/>
            <person name="Kazmierczak K.M."/>
            <person name="Andrzejewski T.M."/>
            <person name="Davidsen T.M."/>
            <person name="Wayne K.J."/>
            <person name="Tettelin H."/>
            <person name="Glass J.I."/>
            <person name="Rusch D."/>
            <person name="Podicherti R."/>
            <person name="Tsui H.-C.T."/>
            <person name="Winkler M.E."/>
        </authorList>
    </citation>
    <scope>NUCLEOTIDE SEQUENCE</scope>
</reference>
<keyword evidence="4" id="KW-0862">Zinc</keyword>
<organism evidence="5">
    <name type="scientific">marine metagenome</name>
    <dbReference type="NCBI Taxonomy" id="408172"/>
    <lineage>
        <taxon>unclassified sequences</taxon>
        <taxon>metagenomes</taxon>
        <taxon>ecological metagenomes</taxon>
    </lineage>
</organism>
<sequence>MNNKVFVSCAVTGSGDTASKHPDLPKTPEQIANAAIEAAKAGAAIAHIHVREEDGRPSRRLELYKEVVDRVRSSDTDVILNLTTGMGGDLDIGQGKDPLEFGPLTDMANVMERIANAEQFLPEI</sequence>
<accession>A0A382V9X8</accession>
<dbReference type="Gene3D" id="3.20.20.70">
    <property type="entry name" value="Aldolase class I"/>
    <property type="match status" value="1"/>
</dbReference>
<evidence type="ECO:0000256" key="1">
    <source>
        <dbReference type="ARBA" id="ARBA00001947"/>
    </source>
</evidence>
<protein>
    <recommendedName>
        <fullName evidence="6">3-keto-5-aminohexanoate cleavage enzyme</fullName>
    </recommendedName>
</protein>
<dbReference type="GO" id="GO:0043720">
    <property type="term" value="F:3-keto-5-aminohexanoate cleavage activity"/>
    <property type="evidence" value="ECO:0007669"/>
    <property type="project" value="InterPro"/>
</dbReference>
<evidence type="ECO:0000256" key="4">
    <source>
        <dbReference type="ARBA" id="ARBA00022833"/>
    </source>
</evidence>
<evidence type="ECO:0008006" key="6">
    <source>
        <dbReference type="Google" id="ProtNLM"/>
    </source>
</evidence>
<gene>
    <name evidence="5" type="ORF">METZ01_LOCUS396166</name>
</gene>
<dbReference type="GO" id="GO:0046872">
    <property type="term" value="F:metal ion binding"/>
    <property type="evidence" value="ECO:0007669"/>
    <property type="project" value="UniProtKB-KW"/>
</dbReference>
<name>A0A382V9X8_9ZZZZ</name>
<dbReference type="InterPro" id="IPR013785">
    <property type="entry name" value="Aldolase_TIM"/>
</dbReference>
<feature type="non-terminal residue" evidence="5">
    <location>
        <position position="124"/>
    </location>
</feature>